<evidence type="ECO:0000313" key="6">
    <source>
        <dbReference type="EMBL" id="KJV08450.1"/>
    </source>
</evidence>
<keyword evidence="2" id="KW-0805">Transcription regulation</keyword>
<evidence type="ECO:0000313" key="7">
    <source>
        <dbReference type="Proteomes" id="UP000033774"/>
    </source>
</evidence>
<comment type="caution">
    <text evidence="6">The sequence shown here is derived from an EMBL/GenBank/DDBJ whole genome shotgun (WGS) entry which is preliminary data.</text>
</comment>
<dbReference type="PANTHER" id="PTHR30346:SF9">
    <property type="entry name" value="LYSR FAMILY TRANSCRIPTIONAL REGULATOR"/>
    <property type="match status" value="1"/>
</dbReference>
<dbReference type="EMBL" id="LAJY01000579">
    <property type="protein sequence ID" value="KJV08450.1"/>
    <property type="molecule type" value="Genomic_DNA"/>
</dbReference>
<dbReference type="CDD" id="cd05466">
    <property type="entry name" value="PBP2_LTTR_substrate"/>
    <property type="match status" value="1"/>
</dbReference>
<reference evidence="6 7" key="1">
    <citation type="submission" date="2015-03" db="EMBL/GenBank/DDBJ databases">
        <title>Draft genome sequence of Elstera litoralis.</title>
        <authorList>
            <person name="Rahalkar M.C."/>
            <person name="Dhakephalkar P.K."/>
            <person name="Pore S.D."/>
            <person name="Arora P."/>
            <person name="Kapse N.G."/>
            <person name="Pandit P.S."/>
        </authorList>
    </citation>
    <scope>NUCLEOTIDE SEQUENCE [LARGE SCALE GENOMIC DNA]</scope>
    <source>
        <strain evidence="6 7">Dia-1</strain>
    </source>
</reference>
<dbReference type="GO" id="GO:0003700">
    <property type="term" value="F:DNA-binding transcription factor activity"/>
    <property type="evidence" value="ECO:0007669"/>
    <property type="project" value="TreeGrafter"/>
</dbReference>
<keyword evidence="4" id="KW-0804">Transcription</keyword>
<evidence type="ECO:0000256" key="4">
    <source>
        <dbReference type="ARBA" id="ARBA00023163"/>
    </source>
</evidence>
<dbReference type="GO" id="GO:0032993">
    <property type="term" value="C:protein-DNA complex"/>
    <property type="evidence" value="ECO:0007669"/>
    <property type="project" value="TreeGrafter"/>
</dbReference>
<dbReference type="SUPFAM" id="SSF53850">
    <property type="entry name" value="Periplasmic binding protein-like II"/>
    <property type="match status" value="1"/>
</dbReference>
<comment type="similarity">
    <text evidence="1">Belongs to the LysR transcriptional regulatory family.</text>
</comment>
<name>A0A0F3INZ1_9PROT</name>
<dbReference type="GO" id="GO:0003677">
    <property type="term" value="F:DNA binding"/>
    <property type="evidence" value="ECO:0007669"/>
    <property type="project" value="UniProtKB-KW"/>
</dbReference>
<protein>
    <recommendedName>
        <fullName evidence="5">LysR substrate-binding domain-containing protein</fullName>
    </recommendedName>
</protein>
<dbReference type="Gene3D" id="3.40.190.290">
    <property type="match status" value="1"/>
</dbReference>
<feature type="domain" description="LysR substrate-binding" evidence="5">
    <location>
        <begin position="1"/>
        <end position="174"/>
    </location>
</feature>
<evidence type="ECO:0000256" key="1">
    <source>
        <dbReference type="ARBA" id="ARBA00009437"/>
    </source>
</evidence>
<dbReference type="AlphaFoldDB" id="A0A0F3INZ1"/>
<dbReference type="InterPro" id="IPR005119">
    <property type="entry name" value="LysR_subst-bd"/>
</dbReference>
<evidence type="ECO:0000256" key="2">
    <source>
        <dbReference type="ARBA" id="ARBA00023015"/>
    </source>
</evidence>
<dbReference type="Proteomes" id="UP000033774">
    <property type="component" value="Unassembled WGS sequence"/>
</dbReference>
<sequence>LAELSRVFTGIALRLDTAEEGVALDALLDGVLDILVRPCDGASDKQPLHHLHLVTEPLVLVCGTDHQFAGSGDLELDALLASPDRISISAAADRLLNTVGASEPARHMAGSEAQLDLLMGLNVGWSLLPERHPLTQHHVTRPLPKPGLNLPLEIVYLAGRPHSAAVSAFLRLVRLMPAAVPKAEAKSLFQ</sequence>
<feature type="non-terminal residue" evidence="6">
    <location>
        <position position="1"/>
    </location>
</feature>
<organism evidence="6 7">
    <name type="scientific">Elstera litoralis</name>
    <dbReference type="NCBI Taxonomy" id="552518"/>
    <lineage>
        <taxon>Bacteria</taxon>
        <taxon>Pseudomonadati</taxon>
        <taxon>Pseudomonadota</taxon>
        <taxon>Alphaproteobacteria</taxon>
        <taxon>Rhodospirillales</taxon>
        <taxon>Rhodospirillaceae</taxon>
        <taxon>Elstera</taxon>
    </lineage>
</organism>
<dbReference type="RefSeq" id="WP_045777041.1">
    <property type="nucleotide sequence ID" value="NZ_LAJY01000579.1"/>
</dbReference>
<gene>
    <name evidence="6" type="ORF">VZ95_17725</name>
</gene>
<evidence type="ECO:0000259" key="5">
    <source>
        <dbReference type="Pfam" id="PF03466"/>
    </source>
</evidence>
<keyword evidence="7" id="KW-1185">Reference proteome</keyword>
<accession>A0A0F3INZ1</accession>
<dbReference type="PANTHER" id="PTHR30346">
    <property type="entry name" value="TRANSCRIPTIONAL DUAL REGULATOR HCAR-RELATED"/>
    <property type="match status" value="1"/>
</dbReference>
<keyword evidence="3" id="KW-0238">DNA-binding</keyword>
<dbReference type="Pfam" id="PF03466">
    <property type="entry name" value="LysR_substrate"/>
    <property type="match status" value="1"/>
</dbReference>
<evidence type="ECO:0000256" key="3">
    <source>
        <dbReference type="ARBA" id="ARBA00023125"/>
    </source>
</evidence>
<proteinExistence type="inferred from homology"/>